<feature type="binding site" evidence="2">
    <location>
        <position position="92"/>
    </location>
    <ligand>
        <name>a divalent metal cation</name>
        <dbReference type="ChEBI" id="CHEBI:60240"/>
        <label>1</label>
    </ligand>
</feature>
<dbReference type="GeneID" id="19882510"/>
<dbReference type="Gene3D" id="3.40.1390.30">
    <property type="entry name" value="NIF3 (NGG1p interacting factor 3)-like"/>
    <property type="match status" value="1"/>
</dbReference>
<dbReference type="SUPFAM" id="SSF102705">
    <property type="entry name" value="NIF3 (NGG1p interacting factor 3)-like"/>
    <property type="match status" value="1"/>
</dbReference>
<dbReference type="HOGENOM" id="CLU_1972166_0_0_1"/>
<dbReference type="GO" id="GO:0005739">
    <property type="term" value="C:mitochondrion"/>
    <property type="evidence" value="ECO:0007669"/>
    <property type="project" value="TreeGrafter"/>
</dbReference>
<accession>L2GK30</accession>
<dbReference type="OrthoDB" id="3345469at2759"/>
<dbReference type="VEuPathDB" id="MicrosporidiaDB:VICG_01800"/>
<organism evidence="3 4">
    <name type="scientific">Vittaforma corneae (strain ATCC 50505)</name>
    <name type="common">Microsporidian parasite</name>
    <name type="synonym">Nosema corneum</name>
    <dbReference type="NCBI Taxonomy" id="993615"/>
    <lineage>
        <taxon>Eukaryota</taxon>
        <taxon>Fungi</taxon>
        <taxon>Fungi incertae sedis</taxon>
        <taxon>Microsporidia</taxon>
        <taxon>Nosematidae</taxon>
        <taxon>Vittaforma</taxon>
    </lineage>
</organism>
<evidence type="ECO:0000256" key="1">
    <source>
        <dbReference type="ARBA" id="ARBA00006964"/>
    </source>
</evidence>
<keyword evidence="4" id="KW-1185">Reference proteome</keyword>
<evidence type="ECO:0000256" key="2">
    <source>
        <dbReference type="PIRSR" id="PIRSR602678-1"/>
    </source>
</evidence>
<reference evidence="4" key="1">
    <citation type="submission" date="2011-05" db="EMBL/GenBank/DDBJ databases">
        <title>The genome sequence of Vittaforma corneae strain ATCC 50505.</title>
        <authorList>
            <consortium name="The Broad Institute Genome Sequencing Platform"/>
            <person name="Cuomo C."/>
            <person name="Didier E."/>
            <person name="Bowers L."/>
            <person name="Young S.K."/>
            <person name="Zeng Q."/>
            <person name="Gargeya S."/>
            <person name="Fitzgerald M."/>
            <person name="Haas B."/>
            <person name="Abouelleil A."/>
            <person name="Alvarado L."/>
            <person name="Arachchi H.M."/>
            <person name="Berlin A."/>
            <person name="Chapman S.B."/>
            <person name="Gearin G."/>
            <person name="Goldberg J."/>
            <person name="Griggs A."/>
            <person name="Gujja S."/>
            <person name="Hansen M."/>
            <person name="Heiman D."/>
            <person name="Howarth C."/>
            <person name="Larimer J."/>
            <person name="Lui A."/>
            <person name="MacDonald P.J.P."/>
            <person name="McCowen C."/>
            <person name="Montmayeur A."/>
            <person name="Murphy C."/>
            <person name="Neiman D."/>
            <person name="Pearson M."/>
            <person name="Priest M."/>
            <person name="Roberts A."/>
            <person name="Saif S."/>
            <person name="Shea T."/>
            <person name="Sisk P."/>
            <person name="Stolte C."/>
            <person name="Sykes S."/>
            <person name="Wortman J."/>
            <person name="Nusbaum C."/>
            <person name="Birren B."/>
        </authorList>
    </citation>
    <scope>NUCLEOTIDE SEQUENCE [LARGE SCALE GENOMIC DNA]</scope>
    <source>
        <strain evidence="4">ATCC 50505</strain>
    </source>
</reference>
<evidence type="ECO:0000313" key="4">
    <source>
        <dbReference type="Proteomes" id="UP000011082"/>
    </source>
</evidence>
<dbReference type="RefSeq" id="XP_007605245.1">
    <property type="nucleotide sequence ID" value="XM_007605183.1"/>
</dbReference>
<protein>
    <submittedName>
        <fullName evidence="3">Uncharacterized protein</fullName>
    </submittedName>
</protein>
<evidence type="ECO:0000313" key="3">
    <source>
        <dbReference type="EMBL" id="ELA41201.1"/>
    </source>
</evidence>
<sequence length="127" mass="14375">MSWSFWVPNPGTFENILQKIKEVSGLKHLRVVKSSSTSYRNDGDIIVGVGAAFRNVDLHDCMLITGEMSHHDLLKCKFSGVDVIMMEHSNSERIFLGELKRQLECDDEMDEFDVIISENDSDPVSIV</sequence>
<feature type="binding site" evidence="2">
    <location>
        <position position="88"/>
    </location>
    <ligand>
        <name>a divalent metal cation</name>
        <dbReference type="ChEBI" id="CHEBI:60240"/>
        <label>1</label>
    </ligand>
</feature>
<dbReference type="STRING" id="993615.L2GK30"/>
<dbReference type="AlphaFoldDB" id="L2GK30"/>
<dbReference type="OMA" id="GSHVIAC"/>
<comment type="similarity">
    <text evidence="1">Belongs to the GTP cyclohydrolase I type 2/NIF3 family.</text>
</comment>
<name>L2GK30_VITCO</name>
<proteinExistence type="inferred from homology"/>
<dbReference type="InParanoid" id="L2GK30"/>
<dbReference type="GO" id="GO:0046872">
    <property type="term" value="F:metal ion binding"/>
    <property type="evidence" value="ECO:0007669"/>
    <property type="project" value="UniProtKB-KW"/>
</dbReference>
<gene>
    <name evidence="3" type="ORF">VICG_01800</name>
</gene>
<dbReference type="PANTHER" id="PTHR13799">
    <property type="entry name" value="NGG1 INTERACTING FACTOR 3"/>
    <property type="match status" value="1"/>
</dbReference>
<dbReference type="PANTHER" id="PTHR13799:SF13">
    <property type="entry name" value="NIF3-LIKE PROTEIN 1"/>
    <property type="match status" value="1"/>
</dbReference>
<dbReference type="InterPro" id="IPR036069">
    <property type="entry name" value="DUF34/NIF3_sf"/>
</dbReference>
<keyword evidence="2" id="KW-0479">Metal-binding</keyword>
<dbReference type="InterPro" id="IPR002678">
    <property type="entry name" value="DUF34/NIF3"/>
</dbReference>
<dbReference type="Proteomes" id="UP000011082">
    <property type="component" value="Unassembled WGS sequence"/>
</dbReference>
<dbReference type="EMBL" id="JH370148">
    <property type="protein sequence ID" value="ELA41201.1"/>
    <property type="molecule type" value="Genomic_DNA"/>
</dbReference>
<dbReference type="Pfam" id="PF01784">
    <property type="entry name" value="DUF34_NIF3"/>
    <property type="match status" value="1"/>
</dbReference>